<dbReference type="EMBL" id="HBHQ01003778">
    <property type="protein sequence ID" value="CAD9810685.1"/>
    <property type="molecule type" value="Transcribed_RNA"/>
</dbReference>
<dbReference type="Gene3D" id="3.40.50.300">
    <property type="entry name" value="P-loop containing nucleotide triphosphate hydrolases"/>
    <property type="match status" value="1"/>
</dbReference>
<accession>A0A7S2XJ17</accession>
<protein>
    <recommendedName>
        <fullName evidence="3">Sulfotransferase</fullName>
    </recommendedName>
</protein>
<proteinExistence type="predicted"/>
<name>A0A7S2XJ17_9STRA</name>
<gene>
    <name evidence="2" type="ORF">ASEP1449_LOCUS2508</name>
</gene>
<organism evidence="2">
    <name type="scientific">Attheya septentrionalis</name>
    <dbReference type="NCBI Taxonomy" id="420275"/>
    <lineage>
        <taxon>Eukaryota</taxon>
        <taxon>Sar</taxon>
        <taxon>Stramenopiles</taxon>
        <taxon>Ochrophyta</taxon>
        <taxon>Bacillariophyta</taxon>
        <taxon>Coscinodiscophyceae</taxon>
        <taxon>Chaetocerotophycidae</taxon>
        <taxon>Chaetocerotales</taxon>
        <taxon>Attheyaceae</taxon>
        <taxon>Attheya</taxon>
    </lineage>
</organism>
<reference evidence="2" key="1">
    <citation type="submission" date="2021-01" db="EMBL/GenBank/DDBJ databases">
        <authorList>
            <person name="Corre E."/>
            <person name="Pelletier E."/>
            <person name="Niang G."/>
            <person name="Scheremetjew M."/>
            <person name="Finn R."/>
            <person name="Kale V."/>
            <person name="Holt S."/>
            <person name="Cochrane G."/>
            <person name="Meng A."/>
            <person name="Brown T."/>
            <person name="Cohen L."/>
        </authorList>
    </citation>
    <scope>NUCLEOTIDE SEQUENCE</scope>
    <source>
        <strain evidence="2">CCMP2084</strain>
    </source>
</reference>
<dbReference type="SUPFAM" id="SSF52540">
    <property type="entry name" value="P-loop containing nucleoside triphosphate hydrolases"/>
    <property type="match status" value="1"/>
</dbReference>
<dbReference type="PANTHER" id="PTHR36978:SF4">
    <property type="entry name" value="P-LOOP CONTAINING NUCLEOSIDE TRIPHOSPHATE HYDROLASE PROTEIN"/>
    <property type="match status" value="1"/>
</dbReference>
<keyword evidence="1" id="KW-1133">Transmembrane helix</keyword>
<dbReference type="AlphaFoldDB" id="A0A7S2XJ17"/>
<dbReference type="Pfam" id="PF17784">
    <property type="entry name" value="Sulfotransfer_4"/>
    <property type="match status" value="1"/>
</dbReference>
<dbReference type="InterPro" id="IPR040632">
    <property type="entry name" value="Sulfotransfer_4"/>
</dbReference>
<dbReference type="InterPro" id="IPR027417">
    <property type="entry name" value="P-loop_NTPase"/>
</dbReference>
<evidence type="ECO:0000313" key="2">
    <source>
        <dbReference type="EMBL" id="CAD9810685.1"/>
    </source>
</evidence>
<evidence type="ECO:0000256" key="1">
    <source>
        <dbReference type="SAM" id="Phobius"/>
    </source>
</evidence>
<dbReference type="PANTHER" id="PTHR36978">
    <property type="entry name" value="P-LOOP CONTAINING NUCLEOTIDE TRIPHOSPHATE HYDROLASE"/>
    <property type="match status" value="1"/>
</dbReference>
<sequence>MHMYENKEIFEMWTNKVFLPSINAKEFSLGEPDLGVIASEGFQATMDLPMALYFEQIHVQYPDCKFILTVREDSEVWFRSWETLTKSITQPLRYGYFLTRVRKLGYYIRWLFANVNDDSTYLTHPFPLPDQNKERAIKSYEEHNRRVREIIPSELLLEYNVKQGWEPLCKFLEIEECPTGPFPRTNSSHSVQVQAISSFVVPLVVVLFFVFTLFSVVFQRVTGKTVLNWVSVRRVRILEALVGGAQKGNRDDTKRRSAKKWK</sequence>
<keyword evidence="1" id="KW-0472">Membrane</keyword>
<keyword evidence="1" id="KW-0812">Transmembrane</keyword>
<evidence type="ECO:0008006" key="3">
    <source>
        <dbReference type="Google" id="ProtNLM"/>
    </source>
</evidence>
<feature type="transmembrane region" description="Helical" evidence="1">
    <location>
        <begin position="195"/>
        <end position="218"/>
    </location>
</feature>